<dbReference type="PANTHER" id="PTHR11937">
    <property type="entry name" value="ACTIN"/>
    <property type="match status" value="1"/>
</dbReference>
<comment type="similarity">
    <text evidence="2">Belongs to the actin family. ARP8 subfamily.</text>
</comment>
<dbReference type="GO" id="GO:0006310">
    <property type="term" value="P:DNA recombination"/>
    <property type="evidence" value="ECO:0007669"/>
    <property type="project" value="UniProtKB-KW"/>
</dbReference>
<name>A0A3R7LTB6_PENVA</name>
<dbReference type="SUPFAM" id="SSF53067">
    <property type="entry name" value="Actin-like ATPase domain"/>
    <property type="match status" value="2"/>
</dbReference>
<evidence type="ECO:0000256" key="3">
    <source>
        <dbReference type="ARBA" id="ARBA00021608"/>
    </source>
</evidence>
<evidence type="ECO:0000256" key="7">
    <source>
        <dbReference type="ARBA" id="ARBA00023015"/>
    </source>
</evidence>
<evidence type="ECO:0000256" key="11">
    <source>
        <dbReference type="ARBA" id="ARBA00023242"/>
    </source>
</evidence>
<evidence type="ECO:0000256" key="9">
    <source>
        <dbReference type="ARBA" id="ARBA00023172"/>
    </source>
</evidence>
<dbReference type="Pfam" id="PF00022">
    <property type="entry name" value="Actin"/>
    <property type="match status" value="1"/>
</dbReference>
<keyword evidence="9" id="KW-0233">DNA recombination</keyword>
<dbReference type="FunFam" id="3.30.420.40:FF:000121">
    <property type="entry name" value="Actin-related protein 8"/>
    <property type="match status" value="1"/>
</dbReference>
<dbReference type="GO" id="GO:0005524">
    <property type="term" value="F:ATP binding"/>
    <property type="evidence" value="ECO:0007669"/>
    <property type="project" value="UniProtKB-KW"/>
</dbReference>
<comment type="caution">
    <text evidence="14">The sequence shown here is derived from an EMBL/GenBank/DDBJ whole genome shotgun (WGS) entry which is preliminary data.</text>
</comment>
<keyword evidence="5" id="KW-0227">DNA damage</keyword>
<dbReference type="InterPro" id="IPR043129">
    <property type="entry name" value="ATPase_NBD"/>
</dbReference>
<keyword evidence="10" id="KW-0234">DNA repair</keyword>
<dbReference type="SMART" id="SM00268">
    <property type="entry name" value="ACTIN"/>
    <property type="match status" value="1"/>
</dbReference>
<dbReference type="Gene3D" id="3.90.640.10">
    <property type="entry name" value="Actin, Chain A, domain 4"/>
    <property type="match status" value="1"/>
</dbReference>
<feature type="compositionally biased region" description="Basic and acidic residues" evidence="13">
    <location>
        <begin position="391"/>
        <end position="405"/>
    </location>
</feature>
<comment type="function">
    <text evidence="12">Plays an important role in the functional organization of mitotic chromosomes. Exhibits low basal ATPase activity, and unable to polymerize.</text>
</comment>
<protein>
    <recommendedName>
        <fullName evidence="3">Actin-related protein 8</fullName>
    </recommendedName>
</protein>
<evidence type="ECO:0000256" key="10">
    <source>
        <dbReference type="ARBA" id="ARBA00023204"/>
    </source>
</evidence>
<keyword evidence="15" id="KW-1185">Reference proteome</keyword>
<reference evidence="14 15" key="1">
    <citation type="submission" date="2018-04" db="EMBL/GenBank/DDBJ databases">
        <authorList>
            <person name="Zhang X."/>
            <person name="Yuan J."/>
            <person name="Li F."/>
            <person name="Xiang J."/>
        </authorList>
    </citation>
    <scope>NUCLEOTIDE SEQUENCE [LARGE SCALE GENOMIC DNA]</scope>
    <source>
        <tissue evidence="14">Muscle</tissue>
    </source>
</reference>
<feature type="region of interest" description="Disordered" evidence="13">
    <location>
        <begin position="375"/>
        <end position="444"/>
    </location>
</feature>
<evidence type="ECO:0000256" key="13">
    <source>
        <dbReference type="SAM" id="MobiDB-lite"/>
    </source>
</evidence>
<dbReference type="CDD" id="cd10206">
    <property type="entry name" value="ASKHA_NBD_Arp8-like"/>
    <property type="match status" value="1"/>
</dbReference>
<evidence type="ECO:0000313" key="14">
    <source>
        <dbReference type="EMBL" id="ROT63840.1"/>
    </source>
</evidence>
<dbReference type="Gene3D" id="3.30.420.40">
    <property type="match status" value="2"/>
</dbReference>
<evidence type="ECO:0000256" key="6">
    <source>
        <dbReference type="ARBA" id="ARBA00022840"/>
    </source>
</evidence>
<keyword evidence="8" id="KW-0804">Transcription</keyword>
<keyword evidence="7" id="KW-0805">Transcription regulation</keyword>
<keyword evidence="6" id="KW-0067">ATP-binding</keyword>
<evidence type="ECO:0000256" key="8">
    <source>
        <dbReference type="ARBA" id="ARBA00023163"/>
    </source>
</evidence>
<reference evidence="14 15" key="2">
    <citation type="submission" date="2019-01" db="EMBL/GenBank/DDBJ databases">
        <title>The decoding of complex shrimp genome reveals the adaptation for benthos swimmer, frequently molting mechanism and breeding impact on genome.</title>
        <authorList>
            <person name="Sun Y."/>
            <person name="Gao Y."/>
            <person name="Yu Y."/>
        </authorList>
    </citation>
    <scope>NUCLEOTIDE SEQUENCE [LARGE SCALE GENOMIC DNA]</scope>
    <source>
        <tissue evidence="14">Muscle</tissue>
    </source>
</reference>
<evidence type="ECO:0000256" key="5">
    <source>
        <dbReference type="ARBA" id="ARBA00022763"/>
    </source>
</evidence>
<dbReference type="InterPro" id="IPR004000">
    <property type="entry name" value="Actin"/>
</dbReference>
<evidence type="ECO:0000256" key="12">
    <source>
        <dbReference type="ARBA" id="ARBA00025560"/>
    </source>
</evidence>
<gene>
    <name evidence="14" type="ORF">C7M84_018248</name>
</gene>
<dbReference type="STRING" id="6689.A0A3R7LTB6"/>
<dbReference type="GO" id="GO:0006281">
    <property type="term" value="P:DNA repair"/>
    <property type="evidence" value="ECO:0007669"/>
    <property type="project" value="UniProtKB-KW"/>
</dbReference>
<accession>A0A3R7LTB6</accession>
<organism evidence="14 15">
    <name type="scientific">Penaeus vannamei</name>
    <name type="common">Whiteleg shrimp</name>
    <name type="synonym">Litopenaeus vannamei</name>
    <dbReference type="NCBI Taxonomy" id="6689"/>
    <lineage>
        <taxon>Eukaryota</taxon>
        <taxon>Metazoa</taxon>
        <taxon>Ecdysozoa</taxon>
        <taxon>Arthropoda</taxon>
        <taxon>Crustacea</taxon>
        <taxon>Multicrustacea</taxon>
        <taxon>Malacostraca</taxon>
        <taxon>Eumalacostraca</taxon>
        <taxon>Eucarida</taxon>
        <taxon>Decapoda</taxon>
        <taxon>Dendrobranchiata</taxon>
        <taxon>Penaeoidea</taxon>
        <taxon>Penaeidae</taxon>
        <taxon>Penaeus</taxon>
    </lineage>
</organism>
<dbReference type="GO" id="GO:0005634">
    <property type="term" value="C:nucleus"/>
    <property type="evidence" value="ECO:0007669"/>
    <property type="project" value="UniProtKB-SubCell"/>
</dbReference>
<dbReference type="EMBL" id="QCYY01003365">
    <property type="protein sequence ID" value="ROT63840.1"/>
    <property type="molecule type" value="Genomic_DNA"/>
</dbReference>
<evidence type="ECO:0000313" key="15">
    <source>
        <dbReference type="Proteomes" id="UP000283509"/>
    </source>
</evidence>
<evidence type="ECO:0000256" key="2">
    <source>
        <dbReference type="ARBA" id="ARBA00007720"/>
    </source>
</evidence>
<dbReference type="OrthoDB" id="5572108at2759"/>
<proteinExistence type="inferred from homology"/>
<sequence length="568" mass="62897">MDGVHGVAGHGHHLEAQASIIIHPGSRYLRLGRPSDSVPHTVLHAIARKRKKGLPVYSDPFVIPQAKLDREAVQELEECRLKVSHILQSSLMSDGSRRFATPPQQIAAYNKRLQPAQEETAEPSPPWVHSDKDFIVGDEILSLHPSEEYNIHFPFVRGDLNIHKSLGGSISAVLADLETIWGHCISNVLNVPIKDLKFYRAVLLIPDIYNRDYVKKLTNLLLNGLGFGGCFVLQDHVAATFGAGLGYACVVDVGDQKTSVSCVEDAISHPATRLRIDYGGADVTQVFHWLLKKSGFPHQVNPANKLDAMLLSKLKHEFCHVNLNVCGAQEKKFTVHTPGKMPISYTIQMGDELIVAALSLFYADLLKITGPKMMHTQKPNMGDPDDPFDENYLRETSRRGGREAAEAMDVGGGDAGDGGEEDIVVDDQPLPPSQIPSSSSARNDSLAFNSNEKLLSLEQAILTSIDRCQSDEMKRKMYSSILMVGGGAKFESLGKWLQSRLLLQIPVAYRPEQIEIITRAKDMDPCMTAWKGAALMTCLEGSNELWIQQAEWNKHGVKILREKCPFIW</sequence>
<dbReference type="AlphaFoldDB" id="A0A3R7LTB6"/>
<dbReference type="Proteomes" id="UP000283509">
    <property type="component" value="Unassembled WGS sequence"/>
</dbReference>
<evidence type="ECO:0000256" key="1">
    <source>
        <dbReference type="ARBA" id="ARBA00004123"/>
    </source>
</evidence>
<comment type="subcellular location">
    <subcellularLocation>
        <location evidence="1">Nucleus</location>
    </subcellularLocation>
</comment>
<keyword evidence="4" id="KW-0547">Nucleotide-binding</keyword>
<evidence type="ECO:0000256" key="4">
    <source>
        <dbReference type="ARBA" id="ARBA00022741"/>
    </source>
</evidence>
<keyword evidence="11" id="KW-0539">Nucleus</keyword>